<dbReference type="Pfam" id="PF12951">
    <property type="entry name" value="PATR"/>
    <property type="match status" value="5"/>
</dbReference>
<dbReference type="SMART" id="SM00869">
    <property type="entry name" value="Autotransporter"/>
    <property type="match status" value="1"/>
</dbReference>
<name>A0A8E9PR06_SALER</name>
<dbReference type="InterPro" id="IPR006315">
    <property type="entry name" value="OM_autotransptr_brl_dom"/>
</dbReference>
<evidence type="ECO:0000313" key="5">
    <source>
        <dbReference type="EMBL" id="QWI28832.1"/>
    </source>
</evidence>
<keyword evidence="2" id="KW-0843">Virulence</keyword>
<dbReference type="EMBL" id="CP074650">
    <property type="protein sequence ID" value="QWI28832.1"/>
    <property type="molecule type" value="Genomic_DNA"/>
</dbReference>
<dbReference type="InterPro" id="IPR005546">
    <property type="entry name" value="Autotransporte_beta"/>
</dbReference>
<dbReference type="CDD" id="cd01344">
    <property type="entry name" value="PL2_Passenger_AT"/>
    <property type="match status" value="1"/>
</dbReference>
<dbReference type="Pfam" id="PF18883">
    <property type="entry name" value="AC_1"/>
    <property type="match status" value="1"/>
</dbReference>
<dbReference type="PROSITE" id="PS51208">
    <property type="entry name" value="AUTOTRANSPORTER"/>
    <property type="match status" value="1"/>
</dbReference>
<dbReference type="NCBIfam" id="NF011847">
    <property type="entry name" value="PRK15319.1"/>
    <property type="match status" value="1"/>
</dbReference>
<evidence type="ECO:0000256" key="2">
    <source>
        <dbReference type="ARBA" id="ARBA00023026"/>
    </source>
</evidence>
<organism evidence="5">
    <name type="scientific">Salmonella enterica</name>
    <name type="common">Salmonella choleraesuis</name>
    <dbReference type="NCBI Taxonomy" id="28901"/>
    <lineage>
        <taxon>Bacteria</taxon>
        <taxon>Pseudomonadati</taxon>
        <taxon>Pseudomonadota</taxon>
        <taxon>Gammaproteobacteria</taxon>
        <taxon>Enterobacterales</taxon>
        <taxon>Enterobacteriaceae</taxon>
        <taxon>Salmonella</taxon>
    </lineage>
</organism>
<evidence type="ECO:0000259" key="4">
    <source>
        <dbReference type="PROSITE" id="PS51208"/>
    </source>
</evidence>
<feature type="domain" description="Autotransporter" evidence="4">
    <location>
        <begin position="1506"/>
        <end position="1788"/>
    </location>
</feature>
<dbReference type="PANTHER" id="PTHR35037:SF3">
    <property type="entry name" value="C-TERMINAL REGION OF AIDA-LIKE PROTEIN"/>
    <property type="match status" value="1"/>
</dbReference>
<proteinExistence type="predicted"/>
<dbReference type="PANTHER" id="PTHR35037">
    <property type="entry name" value="C-TERMINAL REGION OF AIDA-LIKE PROTEIN"/>
    <property type="match status" value="1"/>
</dbReference>
<dbReference type="InterPro" id="IPR043990">
    <property type="entry name" value="AC_1"/>
</dbReference>
<dbReference type="Gene3D" id="2.160.20.20">
    <property type="match status" value="3"/>
</dbReference>
<dbReference type="NCBIfam" id="TIGR01414">
    <property type="entry name" value="autotrans_barl"/>
    <property type="match status" value="1"/>
</dbReference>
<dbReference type="InterPro" id="IPR036709">
    <property type="entry name" value="Autotransporte_beta_dom_sf"/>
</dbReference>
<dbReference type="GO" id="GO:0019867">
    <property type="term" value="C:outer membrane"/>
    <property type="evidence" value="ECO:0007669"/>
    <property type="project" value="InterPro"/>
</dbReference>
<dbReference type="InterPro" id="IPR013425">
    <property type="entry name" value="Autotrns_rpt"/>
</dbReference>
<gene>
    <name evidence="5" type="primary">shdA</name>
    <name evidence="5" type="ORF">TL80_006015</name>
</gene>
<protein>
    <submittedName>
        <fullName evidence="5">Fibronectin-binding autotransporter adhesin ShdA</fullName>
    </submittedName>
</protein>
<dbReference type="InterPro" id="IPR024973">
    <property type="entry name" value="ESPR"/>
</dbReference>
<dbReference type="Gene3D" id="2.40.128.130">
    <property type="entry name" value="Autotransporter beta-domain"/>
    <property type="match status" value="1"/>
</dbReference>
<feature type="region of interest" description="Disordered" evidence="3">
    <location>
        <begin position="1430"/>
        <end position="1475"/>
    </location>
</feature>
<accession>A0A8E9PR06</accession>
<dbReference type="Pfam" id="PF03797">
    <property type="entry name" value="Autotransporter"/>
    <property type="match status" value="1"/>
</dbReference>
<dbReference type="InterPro" id="IPR012332">
    <property type="entry name" value="Autotransporter_pectin_lyase_C"/>
</dbReference>
<dbReference type="NCBIfam" id="TIGR02601">
    <property type="entry name" value="autotrns_rpt"/>
    <property type="match status" value="5"/>
</dbReference>
<dbReference type="InterPro" id="IPR051551">
    <property type="entry name" value="Autotransporter_adhesion"/>
</dbReference>
<keyword evidence="1" id="KW-0732">Signal</keyword>
<reference evidence="5" key="1">
    <citation type="submission" date="2018-07" db="EMBL/GenBank/DDBJ databases">
        <authorList>
            <consortium name="GenomeTrakr network: Whole genome sequencing for foodborne pathogen traceback"/>
        </authorList>
    </citation>
    <scope>NUCLEOTIDE SEQUENCE</scope>
    <source>
        <strain evidence="5">FDA00008277</strain>
    </source>
</reference>
<dbReference type="Pfam" id="PF13018">
    <property type="entry name" value="ESPR"/>
    <property type="match status" value="1"/>
</dbReference>
<feature type="compositionally biased region" description="Acidic residues" evidence="3">
    <location>
        <begin position="1434"/>
        <end position="1459"/>
    </location>
</feature>
<dbReference type="SUPFAM" id="SSF51126">
    <property type="entry name" value="Pectin lyase-like"/>
    <property type="match status" value="3"/>
</dbReference>
<sequence>MNRTYSIVWSAVRNMYIVASELARGHSKVKIQAHANEVSPFIKKPESGWTISAKHNALTFAIVAALGLASPLAMADNSVSYIDGVDHDLNAETSPMFYSGADEGAALYLEGLPTQGQGWQPTSATGTNIEIGTDGGGAPLSSGGDAVATAISLYRGATLELTEAKIYTKGRYTQGINLDEQSNLTLNGGSLEVEGNYGILTLYKNSQATLIGTEVTATADTSSDISLQQGSTLNIKDGSKITLTRGQLSVVGDTNGNAFLNVSDSTVSSTGADSTVVAANRGILNIKNSSVTHNNATGAAIEASSASTLNVSGDDKSQMIVNSKGVGVKGIASSVEIDGATITADDDGILMTSQGKSGWYDDTNALTVNNANVASQTAALHVDSKTNINDPIELTNSTLTGPTAIKLESAVTVQANSTTLDGNVDAGITASSLSLTNSSLQGSVNGVYSSLTLDADSQWTMSGSSALGSLTSNGEITLGDGSASAKTLQITNALTLQNDSQLNITLSATDSPAITTASATLDGSLTLNLDSTAAFGDPTSDQQFKSITLIDSDNAISTNVDSLTTNIDTDSLPDYLTFGVDVDANDNTNFVLEQQLSWNANATSISEASGTFTLGDNETFEVTSELSKVSPVPGGWDGETLTKEGDGTLILSNTANDYGNTNINGGTLSANDAAALGTGDVTIAENATLALSQGTLDNNVTGGGKIVKTGNDELIVTGDNTYSGGTTITGGTLTADHADSLGTGAIVNSGVLQVGEGELENTLSGSGALVKTGTGELTLSGDNTYSGGTTIDDGVLIAANVNALGGGDVDNAGTLKLDAEGEFNLANVTTQSGATTELAKGTTLNVDSLTQQADSTLNIDLSKANGESAITADRVTLGGTLNVTGIGSVTDSWTPEAYTYTLIDSDSAITSDFDNLTVAGMNREDVDFLTIDGKVDEADNTHYDLTASLSWYADRDNASTDAHGTFTLSDPDGSFNVAANLTDVDDTLDPNSTWDGKSLTKEGAGTLILSGDNDYSGGTTINEGTLVAASTTALGTGLVDNNATLVLDADGEVSAVGGITTHSGATTQLALGTSLDLGDSALIQEDGSTLNVELNSDSVQPLITGGSATLGGDLVVSDASLQARASDAEFQSFKLMDMDSDISGDFTSLTMNLTDKPDYLTVTGTINPEDASEYLLTEGLSWNATATSATPAHGTFTLGAGDSFEVTSVLGDKTGNGDWDGKSLTKLGAGKLTLSGANTYSGDTNVQEGTLWLSGDGTIGEMGSQQAVNVAAGATFGGSNGTTVNGKVTNEGTLVFGDSDETGAIFTLNGDLINMGTMTSGSSSSTPGNTLYVDGDYTGNGGSLYLNTVLGDDDSATDKLVITGDASGTTDLYINGIGNGAQTTNGIEVVDVGGTSTSDAFVLKNEVNASLYTYRLYWNESDNDWYLASKAQSDDDDSGGDVTPPDDDSDVTPSDDGDDGGNVTPPDDGGDVAPQYRADIGAYMGNQWMARNLQMQTLYDREGSQYRNADGSVWARFKAGKAESEAVSGNIDMDSNYSQFQLGGDILAWGNGQQSVTVGVMASYINADTDSTGNRGADGSQFTSSGNVDGYNLGVYATWFADAQTHSGAYVDSWYQYGFYNNSVESGDAGSESYDSTANAVSLETGYRYDIALSNGNTVSLTPQAQVVWQNYSADSVKDNYGTRIDGQDSDSWTTRLGLRVDGKLYKGSRTVIQPFAEANWLHTSDDVSVSFDDATVKQDLPANRAELKVGLQADIDKQWSVRAQVAGQTGSNDFGDLNGSLNLRYNW</sequence>
<evidence type="ECO:0000256" key="1">
    <source>
        <dbReference type="ARBA" id="ARBA00022729"/>
    </source>
</evidence>
<reference evidence="5" key="2">
    <citation type="submission" date="2021-05" db="EMBL/GenBank/DDBJ databases">
        <title>Whole genome PacBio Sequel sequence of Salmonella enterica subsp. enterica.</title>
        <authorList>
            <person name="Hoffmann M."/>
            <person name="Balkey M."/>
            <person name="Luo Y."/>
        </authorList>
    </citation>
    <scope>NUCLEOTIDE SEQUENCE</scope>
    <source>
        <strain evidence="5">FDA00008277</strain>
    </source>
</reference>
<evidence type="ECO:0000256" key="3">
    <source>
        <dbReference type="SAM" id="MobiDB-lite"/>
    </source>
</evidence>
<dbReference type="SUPFAM" id="SSF103515">
    <property type="entry name" value="Autotransporter"/>
    <property type="match status" value="1"/>
</dbReference>
<dbReference type="InterPro" id="IPR011050">
    <property type="entry name" value="Pectin_lyase_fold/virulence"/>
</dbReference>